<proteinExistence type="predicted"/>
<accession>X1C756</accession>
<comment type="caution">
    <text evidence="1">The sequence shown here is derived from an EMBL/GenBank/DDBJ whole genome shotgun (WGS) entry which is preliminary data.</text>
</comment>
<dbReference type="EMBL" id="BART01010494">
    <property type="protein sequence ID" value="GAG89127.1"/>
    <property type="molecule type" value="Genomic_DNA"/>
</dbReference>
<protein>
    <submittedName>
        <fullName evidence="1">Uncharacterized protein</fullName>
    </submittedName>
</protein>
<sequence>MKYVLAEVQISIHSGGGGNELSFQIYDGFVYS</sequence>
<name>X1C756_9ZZZZ</name>
<dbReference type="AlphaFoldDB" id="X1C756"/>
<organism evidence="1">
    <name type="scientific">marine sediment metagenome</name>
    <dbReference type="NCBI Taxonomy" id="412755"/>
    <lineage>
        <taxon>unclassified sequences</taxon>
        <taxon>metagenomes</taxon>
        <taxon>ecological metagenomes</taxon>
    </lineage>
</organism>
<gene>
    <name evidence="1" type="ORF">S01H4_22784</name>
</gene>
<reference evidence="1" key="1">
    <citation type="journal article" date="2014" name="Front. Microbiol.">
        <title>High frequency of phylogenetically diverse reductive dehalogenase-homologous genes in deep subseafloor sedimentary metagenomes.</title>
        <authorList>
            <person name="Kawai M."/>
            <person name="Futagami T."/>
            <person name="Toyoda A."/>
            <person name="Takaki Y."/>
            <person name="Nishi S."/>
            <person name="Hori S."/>
            <person name="Arai W."/>
            <person name="Tsubouchi T."/>
            <person name="Morono Y."/>
            <person name="Uchiyama I."/>
            <person name="Ito T."/>
            <person name="Fujiyama A."/>
            <person name="Inagaki F."/>
            <person name="Takami H."/>
        </authorList>
    </citation>
    <scope>NUCLEOTIDE SEQUENCE</scope>
    <source>
        <strain evidence="1">Expedition CK06-06</strain>
    </source>
</reference>
<evidence type="ECO:0000313" key="1">
    <source>
        <dbReference type="EMBL" id="GAG89127.1"/>
    </source>
</evidence>
<feature type="non-terminal residue" evidence="1">
    <location>
        <position position="32"/>
    </location>
</feature>